<evidence type="ECO:0000259" key="2">
    <source>
        <dbReference type="PROSITE" id="PS50110"/>
    </source>
</evidence>
<accession>A0A3B1BUF1</accession>
<sequence>MPKILVVENDPKSVKELSQNLGRFLEIDDGWTVMEVSSGKDALQTLYSKSIQLVISPTNTDDMPHGNLFSEMSRDEALSDIPVIALSKNKEEEQDALGKGAVDFFTTPISDYSAIAAKAQTHAMRSMQTINLKRAAEMVALLKDMDNIQSVMLESLVDFCHQ</sequence>
<dbReference type="Gene3D" id="3.40.50.2300">
    <property type="match status" value="1"/>
</dbReference>
<reference evidence="3" key="1">
    <citation type="submission" date="2018-06" db="EMBL/GenBank/DDBJ databases">
        <authorList>
            <person name="Zhirakovskaya E."/>
        </authorList>
    </citation>
    <scope>NUCLEOTIDE SEQUENCE</scope>
</reference>
<feature type="non-terminal residue" evidence="3">
    <location>
        <position position="162"/>
    </location>
</feature>
<keyword evidence="1" id="KW-0597">Phosphoprotein</keyword>
<dbReference type="AlphaFoldDB" id="A0A3B1BUF1"/>
<dbReference type="Pfam" id="PF00072">
    <property type="entry name" value="Response_reg"/>
    <property type="match status" value="1"/>
</dbReference>
<proteinExistence type="predicted"/>
<name>A0A3B1BUF1_9ZZZZ</name>
<dbReference type="PANTHER" id="PTHR44591:SF3">
    <property type="entry name" value="RESPONSE REGULATORY DOMAIN-CONTAINING PROTEIN"/>
    <property type="match status" value="1"/>
</dbReference>
<dbReference type="CDD" id="cd00156">
    <property type="entry name" value="REC"/>
    <property type="match status" value="1"/>
</dbReference>
<dbReference type="EMBL" id="UOGC01000010">
    <property type="protein sequence ID" value="VAX15494.1"/>
    <property type="molecule type" value="Genomic_DNA"/>
</dbReference>
<dbReference type="GO" id="GO:0000160">
    <property type="term" value="P:phosphorelay signal transduction system"/>
    <property type="evidence" value="ECO:0007669"/>
    <property type="project" value="InterPro"/>
</dbReference>
<dbReference type="SUPFAM" id="SSF52172">
    <property type="entry name" value="CheY-like"/>
    <property type="match status" value="1"/>
</dbReference>
<evidence type="ECO:0000313" key="3">
    <source>
        <dbReference type="EMBL" id="VAX15494.1"/>
    </source>
</evidence>
<dbReference type="PANTHER" id="PTHR44591">
    <property type="entry name" value="STRESS RESPONSE REGULATOR PROTEIN 1"/>
    <property type="match status" value="1"/>
</dbReference>
<dbReference type="InterPro" id="IPR001789">
    <property type="entry name" value="Sig_transdc_resp-reg_receiver"/>
</dbReference>
<protein>
    <recommendedName>
        <fullName evidence="2">Response regulatory domain-containing protein</fullName>
    </recommendedName>
</protein>
<dbReference type="InterPro" id="IPR050595">
    <property type="entry name" value="Bact_response_regulator"/>
</dbReference>
<gene>
    <name evidence="3" type="ORF">MNBD_NITROSPINAE01-760</name>
</gene>
<dbReference type="InterPro" id="IPR011006">
    <property type="entry name" value="CheY-like_superfamily"/>
</dbReference>
<evidence type="ECO:0000256" key="1">
    <source>
        <dbReference type="ARBA" id="ARBA00022553"/>
    </source>
</evidence>
<feature type="domain" description="Response regulatory" evidence="2">
    <location>
        <begin position="3"/>
        <end position="122"/>
    </location>
</feature>
<dbReference type="PROSITE" id="PS50110">
    <property type="entry name" value="RESPONSE_REGULATORY"/>
    <property type="match status" value="1"/>
</dbReference>
<organism evidence="3">
    <name type="scientific">hydrothermal vent metagenome</name>
    <dbReference type="NCBI Taxonomy" id="652676"/>
    <lineage>
        <taxon>unclassified sequences</taxon>
        <taxon>metagenomes</taxon>
        <taxon>ecological metagenomes</taxon>
    </lineage>
</organism>